<comment type="caution">
    <text evidence="2">The sequence shown here is derived from an EMBL/GenBank/DDBJ whole genome shotgun (WGS) entry which is preliminary data.</text>
</comment>
<dbReference type="AlphaFoldDB" id="A0A099KCP1"/>
<evidence type="ECO:0000313" key="2">
    <source>
        <dbReference type="EMBL" id="KGJ87358.1"/>
    </source>
</evidence>
<evidence type="ECO:0008006" key="4">
    <source>
        <dbReference type="Google" id="ProtNLM"/>
    </source>
</evidence>
<protein>
    <recommendedName>
        <fullName evidence="4">Outer membrane protein beta-barrel domain-containing protein</fullName>
    </recommendedName>
</protein>
<dbReference type="EMBL" id="JQEC01000072">
    <property type="protein sequence ID" value="KGJ87358.1"/>
    <property type="molecule type" value="Genomic_DNA"/>
</dbReference>
<dbReference type="PATRIC" id="fig|28229.3.peg.4493"/>
<proteinExistence type="predicted"/>
<feature type="chain" id="PRO_5001948133" description="Outer membrane protein beta-barrel domain-containing protein" evidence="1">
    <location>
        <begin position="25"/>
        <end position="220"/>
    </location>
</feature>
<name>A0A099KCP1_COLPS</name>
<feature type="signal peptide" evidence="1">
    <location>
        <begin position="1"/>
        <end position="24"/>
    </location>
</feature>
<keyword evidence="1" id="KW-0732">Signal</keyword>
<evidence type="ECO:0000313" key="3">
    <source>
        <dbReference type="Proteomes" id="UP000029868"/>
    </source>
</evidence>
<gene>
    <name evidence="2" type="ORF">GAB14E_4513</name>
</gene>
<accession>A0A099KCP1</accession>
<evidence type="ECO:0000256" key="1">
    <source>
        <dbReference type="SAM" id="SignalP"/>
    </source>
</evidence>
<organism evidence="2 3">
    <name type="scientific">Colwellia psychrerythraea</name>
    <name type="common">Vibrio psychroerythus</name>
    <dbReference type="NCBI Taxonomy" id="28229"/>
    <lineage>
        <taxon>Bacteria</taxon>
        <taxon>Pseudomonadati</taxon>
        <taxon>Pseudomonadota</taxon>
        <taxon>Gammaproteobacteria</taxon>
        <taxon>Alteromonadales</taxon>
        <taxon>Colwelliaceae</taxon>
        <taxon>Colwellia</taxon>
    </lineage>
</organism>
<dbReference type="Proteomes" id="UP000029868">
    <property type="component" value="Unassembled WGS sequence"/>
</dbReference>
<sequence length="220" mass="24282">MKMNQLSMLLLCSSLVIVPGALKAAESTKKQVDISDPMAVYTGGAITGGNEGLGGAFQFGLHKGDWGILGKVEAKKNLDAYRGRLFTPNSKTGTGIFIDAGTDSSTVGITSNYATVGVLQVIPLAKHLRLYAGLTYGKSWEAHDLFAETKIAIAQSYFKYDINDKFYMMLNPQYTYGFDGEKTRKFMMEFNFGYHIDATKLVYLETSTEDVVILNFKFKI</sequence>
<reference evidence="2 3" key="1">
    <citation type="submission" date="2014-08" db="EMBL/GenBank/DDBJ databases">
        <title>Genomic and Phenotypic Diversity of Colwellia psychrerythraea strains from Disparate Marine Basins.</title>
        <authorList>
            <person name="Techtmann S.M."/>
            <person name="Stelling S.C."/>
            <person name="Utturkar S.M."/>
            <person name="Alshibli N."/>
            <person name="Harris A."/>
            <person name="Brown S.D."/>
            <person name="Hazen T.C."/>
        </authorList>
    </citation>
    <scope>NUCLEOTIDE SEQUENCE [LARGE SCALE GENOMIC DNA]</scope>
    <source>
        <strain evidence="2 3">GAB14E</strain>
    </source>
</reference>